<keyword evidence="3" id="KW-1185">Reference proteome</keyword>
<feature type="transmembrane region" description="Helical" evidence="1">
    <location>
        <begin position="96"/>
        <end position="116"/>
    </location>
</feature>
<evidence type="ECO:0000313" key="3">
    <source>
        <dbReference type="Proteomes" id="UP001457282"/>
    </source>
</evidence>
<dbReference type="Proteomes" id="UP001457282">
    <property type="component" value="Unassembled WGS sequence"/>
</dbReference>
<gene>
    <name evidence="2" type="ORF">M0R45_005538</name>
</gene>
<protein>
    <submittedName>
        <fullName evidence="2">Uncharacterized protein</fullName>
    </submittedName>
</protein>
<evidence type="ECO:0000256" key="1">
    <source>
        <dbReference type="SAM" id="Phobius"/>
    </source>
</evidence>
<reference evidence="2 3" key="1">
    <citation type="journal article" date="2023" name="G3 (Bethesda)">
        <title>A chromosome-length genome assembly and annotation of blackberry (Rubus argutus, cv. 'Hillquist').</title>
        <authorList>
            <person name="Bruna T."/>
            <person name="Aryal R."/>
            <person name="Dudchenko O."/>
            <person name="Sargent D.J."/>
            <person name="Mead D."/>
            <person name="Buti M."/>
            <person name="Cavallini A."/>
            <person name="Hytonen T."/>
            <person name="Andres J."/>
            <person name="Pham M."/>
            <person name="Weisz D."/>
            <person name="Mascagni F."/>
            <person name="Usai G."/>
            <person name="Natali L."/>
            <person name="Bassil N."/>
            <person name="Fernandez G.E."/>
            <person name="Lomsadze A."/>
            <person name="Armour M."/>
            <person name="Olukolu B."/>
            <person name="Poorten T."/>
            <person name="Britton C."/>
            <person name="Davik J."/>
            <person name="Ashrafi H."/>
            <person name="Aiden E.L."/>
            <person name="Borodovsky M."/>
            <person name="Worthington M."/>
        </authorList>
    </citation>
    <scope>NUCLEOTIDE SEQUENCE [LARGE SCALE GENOMIC DNA]</scope>
    <source>
        <strain evidence="2">PI 553951</strain>
    </source>
</reference>
<accession>A0AAW1YNG3</accession>
<feature type="transmembrane region" description="Helical" evidence="1">
    <location>
        <begin position="63"/>
        <end position="84"/>
    </location>
</feature>
<evidence type="ECO:0000313" key="2">
    <source>
        <dbReference type="EMBL" id="KAK9950032.1"/>
    </source>
</evidence>
<keyword evidence="1" id="KW-1133">Transmembrane helix</keyword>
<dbReference type="AlphaFoldDB" id="A0AAW1YNG3"/>
<sequence>MDHITKDSDEQKLETRPPGFITITQLILFVSFTTATVVIQGPHEYINGVPIPTLLFKGLPSTFYAFIISIILAFSGAFSTLIMFRQMENFARITGYCSIISLASAMALLNLGHIFFNHKYLEQEEGTTAWWSSKAVAQCCREGKVVVCGGVER</sequence>
<name>A0AAW1YNG3_RUBAR</name>
<keyword evidence="1" id="KW-0812">Transmembrane</keyword>
<organism evidence="2 3">
    <name type="scientific">Rubus argutus</name>
    <name type="common">Southern blackberry</name>
    <dbReference type="NCBI Taxonomy" id="59490"/>
    <lineage>
        <taxon>Eukaryota</taxon>
        <taxon>Viridiplantae</taxon>
        <taxon>Streptophyta</taxon>
        <taxon>Embryophyta</taxon>
        <taxon>Tracheophyta</taxon>
        <taxon>Spermatophyta</taxon>
        <taxon>Magnoliopsida</taxon>
        <taxon>eudicotyledons</taxon>
        <taxon>Gunneridae</taxon>
        <taxon>Pentapetalae</taxon>
        <taxon>rosids</taxon>
        <taxon>fabids</taxon>
        <taxon>Rosales</taxon>
        <taxon>Rosaceae</taxon>
        <taxon>Rosoideae</taxon>
        <taxon>Rosoideae incertae sedis</taxon>
        <taxon>Rubus</taxon>
    </lineage>
</organism>
<feature type="transmembrane region" description="Helical" evidence="1">
    <location>
        <begin position="20"/>
        <end position="43"/>
    </location>
</feature>
<dbReference type="EMBL" id="JBEDUW010000001">
    <property type="protein sequence ID" value="KAK9950032.1"/>
    <property type="molecule type" value="Genomic_DNA"/>
</dbReference>
<proteinExistence type="predicted"/>
<comment type="caution">
    <text evidence="2">The sequence shown here is derived from an EMBL/GenBank/DDBJ whole genome shotgun (WGS) entry which is preliminary data.</text>
</comment>
<keyword evidence="1" id="KW-0472">Membrane</keyword>